<dbReference type="InterPro" id="IPR011011">
    <property type="entry name" value="Znf_FYVE_PHD"/>
</dbReference>
<proteinExistence type="predicted"/>
<dbReference type="Gene3D" id="3.30.450.40">
    <property type="match status" value="1"/>
</dbReference>
<dbReference type="GO" id="GO:0008270">
    <property type="term" value="F:zinc ion binding"/>
    <property type="evidence" value="ECO:0007669"/>
    <property type="project" value="UniProtKB-KW"/>
</dbReference>
<dbReference type="AlphaFoldDB" id="A0A8K1C7P3"/>
<keyword evidence="3" id="KW-0862">Zinc</keyword>
<dbReference type="SUPFAM" id="SSF57903">
    <property type="entry name" value="FYVE/PHD zinc finger"/>
    <property type="match status" value="1"/>
</dbReference>
<accession>A0A8K1C7P3</accession>
<protein>
    <recommendedName>
        <fullName evidence="6">FYVE-type domain-containing protein</fullName>
    </recommendedName>
</protein>
<evidence type="ECO:0000256" key="5">
    <source>
        <dbReference type="SAM" id="MobiDB-lite"/>
    </source>
</evidence>
<evidence type="ECO:0000256" key="4">
    <source>
        <dbReference type="PROSITE-ProRule" id="PRU00091"/>
    </source>
</evidence>
<sequence length="862" mass="95636">MVRARRSASPSTAAQHMYFLEGGFLVVSNLLKTDMWVHDGDRSHCNVCVQQFMAFRRRHHCRTCGEVVCGSCSSQRKIHLTEVNVECVTRVCSFCMIRATDASISTTESVIRETLAMEEQRYSVMPSCYQASPPCPPHRPHPPPPQPKHPHGRSLPPRHPVPVDQFPSTYRPQPPPPSKHHIHVPRVSKQHSMLSIDSELTDGSVVQLWPNPIPDNEHARLEIVRNSIIRTAESDPTMNLLVSIVARTLECPVAFIGILDDDHLLFKATTGWDRSYIARDDCVCALLAKTVIVGDTNVDKHFHANTLTIGASPMRYYAGAPIRVLGQCIGAVCAIDMTPHATTSPSMRSTLEAVANIVSEVLEQRVDNNGRSSQSLLAPFFPATPTGTAQGIQQTYPQHHPEPYPQHHQEPYQVPRSSCGSESTLVDYNDTCQVDLHGMGSSPASSIASDGDSVEFFDQVTPPVHPWPAPSGNFRMDSGLLQHLSQDGSYGASTVSMPRFSMAVSMGPSEVGDKIGKAMEFFQRLQSSHWNPTEGTLDIRSFKLFTDSRSFTKSHARLTGDCTHVIAHVQSYDDARVYSDIFRQVGRRQKINVQTWVDCVDLRAEFESPFNSDVRVLSHWRQYPDGSNVIVAFNDTNPELLMIEDFLFGWFVAPAAHDKKHGNSVNVSCIVAQPNGSQNQNAMNLSLELLKRLQHSLPFHYDVGSRTSISADRPVMSSSILDNQRSNDRASIPEEAETLVGKRPRGSSVHTLSTISTPPTTTSTLSAASPVEKTMSVRKYQEGSSLNDNERMLLDLLDKTISTQEVLAAQQHVMANVMDYHGSQLQRISSAIDRVETMLSTNGDHIRRLQLNPHEPRTSLSL</sequence>
<comment type="caution">
    <text evidence="7">The sequence shown here is derived from an EMBL/GenBank/DDBJ whole genome shotgun (WGS) entry which is preliminary data.</text>
</comment>
<dbReference type="PANTHER" id="PTHR43102:SF2">
    <property type="entry name" value="GAF DOMAIN-CONTAINING PROTEIN"/>
    <property type="match status" value="1"/>
</dbReference>
<dbReference type="Gene3D" id="3.30.40.10">
    <property type="entry name" value="Zinc/RING finger domain, C3HC4 (zinc finger)"/>
    <property type="match status" value="1"/>
</dbReference>
<feature type="domain" description="FYVE-type" evidence="6">
    <location>
        <begin position="39"/>
        <end position="100"/>
    </location>
</feature>
<reference evidence="7" key="1">
    <citation type="submission" date="2019-03" db="EMBL/GenBank/DDBJ databases">
        <title>Long read genome sequence of the mycoparasitic Pythium oligandrum ATCC 38472 isolated from sugarbeet rhizosphere.</title>
        <authorList>
            <person name="Gaulin E."/>
        </authorList>
    </citation>
    <scope>NUCLEOTIDE SEQUENCE</scope>
    <source>
        <strain evidence="7">ATCC 38472_TT</strain>
    </source>
</reference>
<dbReference type="InterPro" id="IPR013083">
    <property type="entry name" value="Znf_RING/FYVE/PHD"/>
</dbReference>
<feature type="region of interest" description="Disordered" evidence="5">
    <location>
        <begin position="722"/>
        <end position="769"/>
    </location>
</feature>
<feature type="compositionally biased region" description="Low complexity" evidence="5">
    <location>
        <begin position="751"/>
        <end position="769"/>
    </location>
</feature>
<dbReference type="EMBL" id="SPLM01000113">
    <property type="protein sequence ID" value="TMW57970.1"/>
    <property type="molecule type" value="Genomic_DNA"/>
</dbReference>
<dbReference type="InterPro" id="IPR003018">
    <property type="entry name" value="GAF"/>
</dbReference>
<dbReference type="Pfam" id="PF01363">
    <property type="entry name" value="FYVE"/>
    <property type="match status" value="1"/>
</dbReference>
<keyword evidence="8" id="KW-1185">Reference proteome</keyword>
<evidence type="ECO:0000313" key="8">
    <source>
        <dbReference type="Proteomes" id="UP000794436"/>
    </source>
</evidence>
<dbReference type="SMART" id="SM00064">
    <property type="entry name" value="FYVE"/>
    <property type="match status" value="1"/>
</dbReference>
<keyword evidence="1" id="KW-0479">Metal-binding</keyword>
<dbReference type="Pfam" id="PF01590">
    <property type="entry name" value="GAF"/>
    <property type="match status" value="1"/>
</dbReference>
<keyword evidence="2 4" id="KW-0863">Zinc-finger</keyword>
<evidence type="ECO:0000256" key="3">
    <source>
        <dbReference type="ARBA" id="ARBA00022833"/>
    </source>
</evidence>
<evidence type="ECO:0000259" key="6">
    <source>
        <dbReference type="PROSITE" id="PS50178"/>
    </source>
</evidence>
<dbReference type="InterPro" id="IPR029016">
    <property type="entry name" value="GAF-like_dom_sf"/>
</dbReference>
<name>A0A8K1C7P3_PYTOL</name>
<evidence type="ECO:0000313" key="7">
    <source>
        <dbReference type="EMBL" id="TMW57970.1"/>
    </source>
</evidence>
<dbReference type="OrthoDB" id="10018316at2759"/>
<dbReference type="InterPro" id="IPR017455">
    <property type="entry name" value="Znf_FYVE-rel"/>
</dbReference>
<feature type="region of interest" description="Disordered" evidence="5">
    <location>
        <begin position="387"/>
        <end position="420"/>
    </location>
</feature>
<dbReference type="PANTHER" id="PTHR43102">
    <property type="entry name" value="SLR1143 PROTEIN"/>
    <property type="match status" value="1"/>
</dbReference>
<organism evidence="7 8">
    <name type="scientific">Pythium oligandrum</name>
    <name type="common">Mycoparasitic fungus</name>
    <dbReference type="NCBI Taxonomy" id="41045"/>
    <lineage>
        <taxon>Eukaryota</taxon>
        <taxon>Sar</taxon>
        <taxon>Stramenopiles</taxon>
        <taxon>Oomycota</taxon>
        <taxon>Peronosporomycetes</taxon>
        <taxon>Pythiales</taxon>
        <taxon>Pythiaceae</taxon>
        <taxon>Pythium</taxon>
    </lineage>
</organism>
<dbReference type="InterPro" id="IPR000306">
    <property type="entry name" value="Znf_FYVE"/>
</dbReference>
<gene>
    <name evidence="7" type="ORF">Poli38472_013444</name>
</gene>
<dbReference type="Proteomes" id="UP000794436">
    <property type="component" value="Unassembled WGS sequence"/>
</dbReference>
<dbReference type="PROSITE" id="PS50178">
    <property type="entry name" value="ZF_FYVE"/>
    <property type="match status" value="1"/>
</dbReference>
<evidence type="ECO:0000256" key="2">
    <source>
        <dbReference type="ARBA" id="ARBA00022771"/>
    </source>
</evidence>
<evidence type="ECO:0000256" key="1">
    <source>
        <dbReference type="ARBA" id="ARBA00022723"/>
    </source>
</evidence>
<feature type="region of interest" description="Disordered" evidence="5">
    <location>
        <begin position="133"/>
        <end position="182"/>
    </location>
</feature>
<feature type="compositionally biased region" description="Pro residues" evidence="5">
    <location>
        <begin position="133"/>
        <end position="147"/>
    </location>
</feature>
<feature type="compositionally biased region" description="Basic and acidic residues" evidence="5">
    <location>
        <begin position="399"/>
        <end position="410"/>
    </location>
</feature>
<dbReference type="SUPFAM" id="SSF55781">
    <property type="entry name" value="GAF domain-like"/>
    <property type="match status" value="1"/>
</dbReference>